<gene>
    <name evidence="7" type="primary">argR</name>
    <name evidence="10" type="ORF">FC21_GL001418</name>
</gene>
<dbReference type="STRING" id="417373.GCA_001570685_00508"/>
<dbReference type="RefSeq" id="WP_054652903.1">
    <property type="nucleotide sequence ID" value="NZ_AZGC01000039.1"/>
</dbReference>
<evidence type="ECO:0000256" key="5">
    <source>
        <dbReference type="ARBA" id="ARBA00023125"/>
    </source>
</evidence>
<feature type="domain" description="Arginine repressor DNA-binding" evidence="8">
    <location>
        <begin position="1"/>
        <end position="66"/>
    </location>
</feature>
<protein>
    <recommendedName>
        <fullName evidence="7">Arginine repressor</fullName>
    </recommendedName>
</protein>
<dbReference type="Gene3D" id="1.10.10.10">
    <property type="entry name" value="Winged helix-like DNA-binding domain superfamily/Winged helix DNA-binding domain"/>
    <property type="match status" value="1"/>
</dbReference>
<comment type="subcellular location">
    <subcellularLocation>
        <location evidence="1 7">Cytoplasm</location>
    </subcellularLocation>
</comment>
<keyword evidence="7" id="KW-0055">Arginine biosynthesis</keyword>
<dbReference type="PATRIC" id="fig|1423742.4.peg.1470"/>
<comment type="similarity">
    <text evidence="2 7">Belongs to the ArgR family.</text>
</comment>
<dbReference type="PANTHER" id="PTHR34471">
    <property type="entry name" value="ARGININE REPRESSOR"/>
    <property type="match status" value="1"/>
</dbReference>
<comment type="pathway">
    <text evidence="7">Amino-acid biosynthesis; L-arginine biosynthesis [regulation].</text>
</comment>
<comment type="caution">
    <text evidence="10">The sequence shown here is derived from an EMBL/GenBank/DDBJ whole genome shotgun (WGS) entry which is preliminary data.</text>
</comment>
<keyword evidence="5 7" id="KW-0238">DNA-binding</keyword>
<feature type="domain" description="Arginine repressor C-terminal" evidence="9">
    <location>
        <begin position="90"/>
        <end position="150"/>
    </location>
</feature>
<dbReference type="InterPro" id="IPR036388">
    <property type="entry name" value="WH-like_DNA-bd_sf"/>
</dbReference>
<evidence type="ECO:0000259" key="8">
    <source>
        <dbReference type="Pfam" id="PF01316"/>
    </source>
</evidence>
<evidence type="ECO:0000256" key="4">
    <source>
        <dbReference type="ARBA" id="ARBA00023015"/>
    </source>
</evidence>
<dbReference type="InterPro" id="IPR020899">
    <property type="entry name" value="Arg_repress_C"/>
</dbReference>
<dbReference type="SUPFAM" id="SSF55252">
    <property type="entry name" value="C-terminal domain of arginine repressor"/>
    <property type="match status" value="1"/>
</dbReference>
<dbReference type="InterPro" id="IPR020900">
    <property type="entry name" value="Arg_repress_DNA-bd"/>
</dbReference>
<dbReference type="GO" id="GO:0006526">
    <property type="term" value="P:L-arginine biosynthetic process"/>
    <property type="evidence" value="ECO:0007669"/>
    <property type="project" value="UniProtKB-UniPathway"/>
</dbReference>
<dbReference type="InterPro" id="IPR001669">
    <property type="entry name" value="Arg_repress"/>
</dbReference>
<evidence type="ECO:0000313" key="10">
    <source>
        <dbReference type="EMBL" id="KRL93947.1"/>
    </source>
</evidence>
<keyword evidence="6 7" id="KW-0804">Transcription</keyword>
<proteinExistence type="inferred from homology"/>
<name>A0A0R1UV68_9LACO</name>
<dbReference type="EMBL" id="AZGC01000039">
    <property type="protein sequence ID" value="KRL93947.1"/>
    <property type="molecule type" value="Genomic_DNA"/>
</dbReference>
<dbReference type="Gene3D" id="3.30.1360.40">
    <property type="match status" value="1"/>
</dbReference>
<dbReference type="Pfam" id="PF01316">
    <property type="entry name" value="Arg_repressor"/>
    <property type="match status" value="1"/>
</dbReference>
<dbReference type="Proteomes" id="UP000051084">
    <property type="component" value="Unassembled WGS sequence"/>
</dbReference>
<dbReference type="GO" id="GO:1900079">
    <property type="term" value="P:regulation of arginine biosynthetic process"/>
    <property type="evidence" value="ECO:0007669"/>
    <property type="project" value="UniProtKB-UniRule"/>
</dbReference>
<dbReference type="PRINTS" id="PR01467">
    <property type="entry name" value="ARGREPRESSOR"/>
</dbReference>
<dbReference type="AlphaFoldDB" id="A0A0R1UV68"/>
<evidence type="ECO:0000256" key="2">
    <source>
        <dbReference type="ARBA" id="ARBA00008316"/>
    </source>
</evidence>
<keyword evidence="7" id="KW-0678">Repressor</keyword>
<evidence type="ECO:0000313" key="11">
    <source>
        <dbReference type="Proteomes" id="UP000051084"/>
    </source>
</evidence>
<evidence type="ECO:0000256" key="3">
    <source>
        <dbReference type="ARBA" id="ARBA00022490"/>
    </source>
</evidence>
<evidence type="ECO:0000256" key="6">
    <source>
        <dbReference type="ARBA" id="ARBA00023163"/>
    </source>
</evidence>
<dbReference type="GO" id="GO:0003700">
    <property type="term" value="F:DNA-binding transcription factor activity"/>
    <property type="evidence" value="ECO:0007669"/>
    <property type="project" value="UniProtKB-UniRule"/>
</dbReference>
<dbReference type="GO" id="GO:0034618">
    <property type="term" value="F:arginine binding"/>
    <property type="evidence" value="ECO:0007669"/>
    <property type="project" value="InterPro"/>
</dbReference>
<dbReference type="InterPro" id="IPR036390">
    <property type="entry name" value="WH_DNA-bd_sf"/>
</dbReference>
<keyword evidence="11" id="KW-1185">Reference proteome</keyword>
<dbReference type="SUPFAM" id="SSF46785">
    <property type="entry name" value="Winged helix' DNA-binding domain"/>
    <property type="match status" value="1"/>
</dbReference>
<dbReference type="UniPathway" id="UPA00068"/>
<dbReference type="GO" id="GO:0051259">
    <property type="term" value="P:protein complex oligomerization"/>
    <property type="evidence" value="ECO:0007669"/>
    <property type="project" value="InterPro"/>
</dbReference>
<keyword evidence="4 7" id="KW-0805">Transcription regulation</keyword>
<keyword evidence="7" id="KW-0028">Amino-acid biosynthesis</keyword>
<dbReference type="Pfam" id="PF02863">
    <property type="entry name" value="Arg_repressor_C"/>
    <property type="match status" value="1"/>
</dbReference>
<keyword evidence="3 7" id="KW-0963">Cytoplasm</keyword>
<dbReference type="HAMAP" id="MF_00173">
    <property type="entry name" value="Arg_repressor"/>
    <property type="match status" value="1"/>
</dbReference>
<reference evidence="10 11" key="1">
    <citation type="journal article" date="2015" name="Genome Announc.">
        <title>Expanding the biotechnology potential of lactobacilli through comparative genomics of 213 strains and associated genera.</title>
        <authorList>
            <person name="Sun Z."/>
            <person name="Harris H.M."/>
            <person name="McCann A."/>
            <person name="Guo C."/>
            <person name="Argimon S."/>
            <person name="Zhang W."/>
            <person name="Yang X."/>
            <person name="Jeffery I.B."/>
            <person name="Cooney J.C."/>
            <person name="Kagawa T.F."/>
            <person name="Liu W."/>
            <person name="Song Y."/>
            <person name="Salvetti E."/>
            <person name="Wrobel A."/>
            <person name="Rasinkangas P."/>
            <person name="Parkhill J."/>
            <person name="Rea M.C."/>
            <person name="O'Sullivan O."/>
            <person name="Ritari J."/>
            <person name="Douillard F.P."/>
            <person name="Paul Ross R."/>
            <person name="Yang R."/>
            <person name="Briner A.E."/>
            <person name="Felis G.E."/>
            <person name="de Vos W.M."/>
            <person name="Barrangou R."/>
            <person name="Klaenhammer T.R."/>
            <person name="Caufield P.W."/>
            <person name="Cui Y."/>
            <person name="Zhang H."/>
            <person name="O'Toole P.W."/>
        </authorList>
    </citation>
    <scope>NUCLEOTIDE SEQUENCE [LARGE SCALE GENOMIC DNA]</scope>
    <source>
        <strain evidence="10 11">DSM 18793</strain>
    </source>
</reference>
<evidence type="ECO:0000259" key="9">
    <source>
        <dbReference type="Pfam" id="PF02863"/>
    </source>
</evidence>
<dbReference type="GO" id="GO:0003677">
    <property type="term" value="F:DNA binding"/>
    <property type="evidence" value="ECO:0007669"/>
    <property type="project" value="UniProtKB-KW"/>
</dbReference>
<evidence type="ECO:0000256" key="1">
    <source>
        <dbReference type="ARBA" id="ARBA00004496"/>
    </source>
</evidence>
<dbReference type="InterPro" id="IPR036251">
    <property type="entry name" value="Arg_repress_C_sf"/>
</dbReference>
<comment type="function">
    <text evidence="7">Regulates arginine biosynthesis genes.</text>
</comment>
<dbReference type="PANTHER" id="PTHR34471:SF1">
    <property type="entry name" value="ARGININE REPRESSOR"/>
    <property type="match status" value="1"/>
</dbReference>
<dbReference type="GO" id="GO:0005737">
    <property type="term" value="C:cytoplasm"/>
    <property type="evidence" value="ECO:0007669"/>
    <property type="project" value="UniProtKB-SubCell"/>
</dbReference>
<dbReference type="OrthoDB" id="9807089at2"/>
<sequence>MQKQERQQYIQTIIEQQVISRQAELVAALQAAGVEVTQATISRDIKEMKLSKVVGENGVAHYQMPSPVSEPNPVNQAAVPVPEINGGDLIKVKSQDQFIAVETVPGYGPMVAMILRKGEFPEVFTAVGDDANVFVVCTDPEAASQLAQRLLAIV</sequence>
<evidence type="ECO:0000256" key="7">
    <source>
        <dbReference type="HAMAP-Rule" id="MF_00173"/>
    </source>
</evidence>
<organism evidence="10 11">
    <name type="scientific">Limosilactobacillus equigenerosi DSM 18793 = JCM 14505</name>
    <dbReference type="NCBI Taxonomy" id="1423742"/>
    <lineage>
        <taxon>Bacteria</taxon>
        <taxon>Bacillati</taxon>
        <taxon>Bacillota</taxon>
        <taxon>Bacilli</taxon>
        <taxon>Lactobacillales</taxon>
        <taxon>Lactobacillaceae</taxon>
        <taxon>Limosilactobacillus</taxon>
    </lineage>
</organism>
<accession>A0A0R1UV68</accession>